<dbReference type="EC" id="2.7.1.15" evidence="2 12"/>
<gene>
    <name evidence="12" type="primary">rbsK</name>
    <name evidence="14" type="ORF">J2Z81_001764</name>
</gene>
<dbReference type="PANTHER" id="PTHR10584:SF166">
    <property type="entry name" value="RIBOKINASE"/>
    <property type="match status" value="1"/>
</dbReference>
<keyword evidence="8 12" id="KW-0067">ATP-binding</keyword>
<comment type="similarity">
    <text evidence="12">Belongs to the carbohydrate kinase PfkB family. Ribokinase subfamily.</text>
</comment>
<dbReference type="InterPro" id="IPR011611">
    <property type="entry name" value="PfkB_dom"/>
</dbReference>
<keyword evidence="10 12" id="KW-0630">Potassium</keyword>
<feature type="binding site" evidence="12">
    <location>
        <begin position="209"/>
        <end position="214"/>
    </location>
    <ligand>
        <name>ATP</name>
        <dbReference type="ChEBI" id="CHEBI:30616"/>
    </ligand>
</feature>
<dbReference type="InterPro" id="IPR002173">
    <property type="entry name" value="Carboh/pur_kinase_PfkB_CS"/>
</dbReference>
<comment type="cofactor">
    <cofactor evidence="12">
        <name>Mg(2+)</name>
        <dbReference type="ChEBI" id="CHEBI:18420"/>
    </cofactor>
    <text evidence="12">Requires a divalent cation, most likely magnesium in vivo, as an electrophilic catalyst to aid phosphoryl group transfer. It is the chelate of the metal and the nucleotide that is the actual substrate.</text>
</comment>
<accession>A0ABS4S9Y0</accession>
<evidence type="ECO:0000256" key="8">
    <source>
        <dbReference type="ARBA" id="ARBA00022840"/>
    </source>
</evidence>
<feature type="binding site" evidence="12">
    <location>
        <position position="186"/>
    </location>
    <ligand>
        <name>ATP</name>
        <dbReference type="ChEBI" id="CHEBI:30616"/>
    </ligand>
</feature>
<feature type="binding site" evidence="12">
    <location>
        <position position="265"/>
    </location>
    <ligand>
        <name>ATP</name>
        <dbReference type="ChEBI" id="CHEBI:30616"/>
    </ligand>
</feature>
<evidence type="ECO:0000313" key="14">
    <source>
        <dbReference type="EMBL" id="MBP2257810.1"/>
    </source>
</evidence>
<feature type="binding site" evidence="12">
    <location>
        <position position="142"/>
    </location>
    <ligand>
        <name>substrate</name>
    </ligand>
</feature>
<keyword evidence="12" id="KW-0963">Cytoplasm</keyword>
<evidence type="ECO:0000256" key="5">
    <source>
        <dbReference type="ARBA" id="ARBA00022723"/>
    </source>
</evidence>
<feature type="binding site" evidence="12">
    <location>
        <begin position="42"/>
        <end position="46"/>
    </location>
    <ligand>
        <name>substrate</name>
    </ligand>
</feature>
<dbReference type="InterPro" id="IPR011877">
    <property type="entry name" value="Ribokinase"/>
</dbReference>
<dbReference type="PRINTS" id="PR00990">
    <property type="entry name" value="RIBOKINASE"/>
</dbReference>
<dbReference type="SUPFAM" id="SSF53613">
    <property type="entry name" value="Ribokinase-like"/>
    <property type="match status" value="1"/>
</dbReference>
<evidence type="ECO:0000259" key="13">
    <source>
        <dbReference type="Pfam" id="PF00294"/>
    </source>
</evidence>
<dbReference type="PANTHER" id="PTHR10584">
    <property type="entry name" value="SUGAR KINASE"/>
    <property type="match status" value="1"/>
</dbReference>
<comment type="caution">
    <text evidence="14">The sequence shown here is derived from an EMBL/GenBank/DDBJ whole genome shotgun (WGS) entry which is preliminary data.</text>
</comment>
<feature type="binding site" evidence="12">
    <location>
        <begin position="14"/>
        <end position="16"/>
    </location>
    <ligand>
        <name>substrate</name>
    </ligand>
</feature>
<dbReference type="CDD" id="cd01174">
    <property type="entry name" value="ribokinase"/>
    <property type="match status" value="1"/>
</dbReference>
<feature type="binding site" evidence="12">
    <location>
        <position position="241"/>
    </location>
    <ligand>
        <name>substrate</name>
    </ligand>
</feature>
<evidence type="ECO:0000256" key="7">
    <source>
        <dbReference type="ARBA" id="ARBA00022777"/>
    </source>
</evidence>
<dbReference type="InterPro" id="IPR029056">
    <property type="entry name" value="Ribokinase-like"/>
</dbReference>
<evidence type="ECO:0000256" key="11">
    <source>
        <dbReference type="ARBA" id="ARBA00023277"/>
    </source>
</evidence>
<feature type="domain" description="Carbohydrate kinase PfkB" evidence="13">
    <location>
        <begin position="6"/>
        <end position="283"/>
    </location>
</feature>
<feature type="binding site" evidence="12">
    <location>
        <position position="271"/>
    </location>
    <ligand>
        <name>K(+)</name>
        <dbReference type="ChEBI" id="CHEBI:29103"/>
    </ligand>
</feature>
<keyword evidence="7 12" id="KW-0418">Kinase</keyword>
<comment type="subunit">
    <text evidence="12">Homodimer.</text>
</comment>
<feature type="binding site" evidence="12">
    <location>
        <position position="237"/>
    </location>
    <ligand>
        <name>K(+)</name>
        <dbReference type="ChEBI" id="CHEBI:29103"/>
    </ligand>
</feature>
<keyword evidence="9 12" id="KW-0460">Magnesium</keyword>
<comment type="subcellular location">
    <subcellularLocation>
        <location evidence="12">Cytoplasm</location>
    </subcellularLocation>
</comment>
<evidence type="ECO:0000256" key="4">
    <source>
        <dbReference type="ARBA" id="ARBA00022679"/>
    </source>
</evidence>
<organism evidence="14 15">
    <name type="scientific">Virgibacillus alimentarius</name>
    <dbReference type="NCBI Taxonomy" id="698769"/>
    <lineage>
        <taxon>Bacteria</taxon>
        <taxon>Bacillati</taxon>
        <taxon>Bacillota</taxon>
        <taxon>Bacilli</taxon>
        <taxon>Bacillales</taxon>
        <taxon>Bacillaceae</taxon>
        <taxon>Virgibacillus</taxon>
    </lineage>
</organism>
<evidence type="ECO:0000313" key="15">
    <source>
        <dbReference type="Proteomes" id="UP001519294"/>
    </source>
</evidence>
<dbReference type="InterPro" id="IPR002139">
    <property type="entry name" value="Ribo/fructo_kinase"/>
</dbReference>
<evidence type="ECO:0000256" key="3">
    <source>
        <dbReference type="ARBA" id="ARBA00016943"/>
    </source>
</evidence>
<protein>
    <recommendedName>
        <fullName evidence="3 12">Ribokinase</fullName>
        <shortName evidence="12">RK</shortName>
        <ecNumber evidence="2 12">2.7.1.15</ecNumber>
    </recommendedName>
</protein>
<sequence>MDNQPTVCIVGSINMDLTITTEKMPMQGETVLGKDFATYPGGKGANQAVAASRLGANVHMIGAVGTDAFGEKLLAHLKKEGINTQGMRTDPSQPTGIANIILSEDDNRIIVAPGANKSVLPDLVDKQKELIKQSDVILMQLEIPMETVLHTLAIASKFQVPVILNPAPYQKLPEALLAKAAYFTPNEIEAEAIKESPLFSSIQKKLIVTEGSEGVTFYENNSQQWIPGHPVEVKDTTGAGDTFNGAFAAEIANGASIREAVTFANAAAALSVTKIGAQGGMPTRQEVKERIPQYRGRHG</sequence>
<dbReference type="HAMAP" id="MF_01987">
    <property type="entry name" value="Ribokinase"/>
    <property type="match status" value="1"/>
</dbReference>
<dbReference type="PROSITE" id="PS00584">
    <property type="entry name" value="PFKB_KINASES_2"/>
    <property type="match status" value="1"/>
</dbReference>
<comment type="function">
    <text evidence="12">Catalyzes the phosphorylation of ribose at O-5 in a reaction requiring ATP and magnesium. The resulting D-ribose-5-phosphate can then be used either for sythesis of nucleotides, histidine, and tryptophan, or as a component of the pentose phosphate pathway.</text>
</comment>
<dbReference type="Gene3D" id="3.40.1190.20">
    <property type="match status" value="1"/>
</dbReference>
<keyword evidence="6 12" id="KW-0547">Nucleotide-binding</keyword>
<feature type="binding site" evidence="12">
    <location>
        <position position="276"/>
    </location>
    <ligand>
        <name>K(+)</name>
        <dbReference type="ChEBI" id="CHEBI:29103"/>
    </ligand>
</feature>
<evidence type="ECO:0000256" key="2">
    <source>
        <dbReference type="ARBA" id="ARBA00012035"/>
    </source>
</evidence>
<feature type="binding site" evidence="12">
    <location>
        <begin position="240"/>
        <end position="241"/>
    </location>
    <ligand>
        <name>ATP</name>
        <dbReference type="ChEBI" id="CHEBI:30616"/>
    </ligand>
</feature>
<dbReference type="Pfam" id="PF00294">
    <property type="entry name" value="PfkB"/>
    <property type="match status" value="1"/>
</dbReference>
<reference evidence="14 15" key="1">
    <citation type="submission" date="2021-03" db="EMBL/GenBank/DDBJ databases">
        <title>Genomic Encyclopedia of Type Strains, Phase IV (KMG-IV): sequencing the most valuable type-strain genomes for metagenomic binning, comparative biology and taxonomic classification.</title>
        <authorList>
            <person name="Goeker M."/>
        </authorList>
    </citation>
    <scope>NUCLEOTIDE SEQUENCE [LARGE SCALE GENOMIC DNA]</scope>
    <source>
        <strain evidence="14 15">DSM 25790</strain>
    </source>
</reference>
<name>A0ABS4S9Y0_9BACI</name>
<comment type="caution">
    <text evidence="12">Lacks conserved residue(s) required for the propagation of feature annotation.</text>
</comment>
<dbReference type="EMBL" id="JAGIKX010000014">
    <property type="protein sequence ID" value="MBP2257810.1"/>
    <property type="molecule type" value="Genomic_DNA"/>
</dbReference>
<comment type="catalytic activity">
    <reaction evidence="12">
        <text>D-ribose + ATP = D-ribose 5-phosphate + ADP + H(+)</text>
        <dbReference type="Rhea" id="RHEA:13697"/>
        <dbReference type="ChEBI" id="CHEBI:15378"/>
        <dbReference type="ChEBI" id="CHEBI:30616"/>
        <dbReference type="ChEBI" id="CHEBI:47013"/>
        <dbReference type="ChEBI" id="CHEBI:78346"/>
        <dbReference type="ChEBI" id="CHEBI:456216"/>
        <dbReference type="EC" id="2.7.1.15"/>
    </reaction>
</comment>
<evidence type="ECO:0000256" key="1">
    <source>
        <dbReference type="ARBA" id="ARBA00005380"/>
    </source>
</evidence>
<keyword evidence="11 12" id="KW-0119">Carbohydrate metabolism</keyword>
<dbReference type="RefSeq" id="WP_226371170.1">
    <property type="nucleotide sequence ID" value="NZ_JAGIKX010000014.1"/>
</dbReference>
<comment type="pathway">
    <text evidence="12">Carbohydrate metabolism; D-ribose degradation; D-ribose 5-phosphate from beta-D-ribopyranose: step 2/2.</text>
</comment>
<comment type="similarity">
    <text evidence="1">Belongs to the carbohydrate kinase pfkB family.</text>
</comment>
<keyword evidence="15" id="KW-1185">Reference proteome</keyword>
<evidence type="ECO:0000256" key="12">
    <source>
        <dbReference type="HAMAP-Rule" id="MF_01987"/>
    </source>
</evidence>
<evidence type="ECO:0000256" key="6">
    <source>
        <dbReference type="ARBA" id="ARBA00022741"/>
    </source>
</evidence>
<dbReference type="GO" id="GO:0004747">
    <property type="term" value="F:ribokinase activity"/>
    <property type="evidence" value="ECO:0007669"/>
    <property type="project" value="UniProtKB-EC"/>
</dbReference>
<feature type="binding site" evidence="12">
    <location>
        <position position="235"/>
    </location>
    <ligand>
        <name>K(+)</name>
        <dbReference type="ChEBI" id="CHEBI:29103"/>
    </ligand>
</feature>
<dbReference type="NCBIfam" id="TIGR02152">
    <property type="entry name" value="D_ribokin_bact"/>
    <property type="match status" value="1"/>
</dbReference>
<keyword evidence="4 12" id="KW-0808">Transferase</keyword>
<dbReference type="Proteomes" id="UP001519294">
    <property type="component" value="Unassembled WGS sequence"/>
</dbReference>
<feature type="binding site" evidence="12">
    <location>
        <position position="274"/>
    </location>
    <ligand>
        <name>K(+)</name>
        <dbReference type="ChEBI" id="CHEBI:29103"/>
    </ligand>
</feature>
<evidence type="ECO:0000256" key="9">
    <source>
        <dbReference type="ARBA" id="ARBA00022842"/>
    </source>
</evidence>
<comment type="activity regulation">
    <text evidence="12">Activated by a monovalent cation that binds near, but not in, the active site. The most likely occupant of the site in vivo is potassium. Ion binding induces a conformational change that may alter substrate affinity.</text>
</comment>
<keyword evidence="5 12" id="KW-0479">Metal-binding</keyword>
<proteinExistence type="inferred from homology"/>
<evidence type="ECO:0000256" key="10">
    <source>
        <dbReference type="ARBA" id="ARBA00022958"/>
    </source>
</evidence>
<feature type="active site" description="Proton acceptor" evidence="12">
    <location>
        <position position="241"/>
    </location>
</feature>